<evidence type="ECO:0000313" key="2">
    <source>
        <dbReference type="Proteomes" id="UP000287853"/>
    </source>
</evidence>
<evidence type="ECO:0000313" key="1">
    <source>
        <dbReference type="EMBL" id="RWX48029.1"/>
    </source>
</evidence>
<protein>
    <submittedName>
        <fullName evidence="1">Uncharacterized protein</fullName>
    </submittedName>
</protein>
<proteinExistence type="predicted"/>
<dbReference type="Proteomes" id="UP000287853">
    <property type="component" value="Unassembled WGS sequence"/>
</dbReference>
<dbReference type="EMBL" id="MTKO01000009">
    <property type="protein sequence ID" value="RWX48029.1"/>
    <property type="molecule type" value="Genomic_DNA"/>
</dbReference>
<organism evidence="1 2">
    <name type="scientific">Candidatus Electrothrix aarhusensis</name>
    <dbReference type="NCBI Taxonomy" id="1859131"/>
    <lineage>
        <taxon>Bacteria</taxon>
        <taxon>Pseudomonadati</taxon>
        <taxon>Thermodesulfobacteriota</taxon>
        <taxon>Desulfobulbia</taxon>
        <taxon>Desulfobulbales</taxon>
        <taxon>Desulfobulbaceae</taxon>
        <taxon>Candidatus Electrothrix</taxon>
    </lineage>
</organism>
<name>A0A444J4N9_9BACT</name>
<sequence length="62" mass="6989">MPGGRRADVHGLRFHRLAMRPCCFFVLFCSSQICKQTFADIRCDPGFPSFGAEYVMDVATDI</sequence>
<keyword evidence="2" id="KW-1185">Reference proteome</keyword>
<accession>A0A444J4N9</accession>
<reference evidence="1 2" key="1">
    <citation type="submission" date="2017-01" db="EMBL/GenBank/DDBJ databases">
        <title>The cable genome- insights into the physiology and evolution of filamentous bacteria capable of sulfide oxidation via long distance electron transfer.</title>
        <authorList>
            <person name="Schreiber L."/>
            <person name="Bjerg J.T."/>
            <person name="Boggild A."/>
            <person name="Van De Vossenberg J."/>
            <person name="Meysman F."/>
            <person name="Nielsen L.P."/>
            <person name="Schramm A."/>
            <person name="Kjeldsen K.U."/>
        </authorList>
    </citation>
    <scope>NUCLEOTIDE SEQUENCE [LARGE SCALE GENOMIC DNA]</scope>
    <source>
        <strain evidence="1">MCF</strain>
    </source>
</reference>
<gene>
    <name evidence="1" type="ORF">H206_05383</name>
</gene>
<dbReference type="AlphaFoldDB" id="A0A444J4N9"/>
<comment type="caution">
    <text evidence="1">The sequence shown here is derived from an EMBL/GenBank/DDBJ whole genome shotgun (WGS) entry which is preliminary data.</text>
</comment>